<feature type="compositionally biased region" description="Low complexity" evidence="1">
    <location>
        <begin position="87"/>
        <end position="103"/>
    </location>
</feature>
<name>A0A017T2Z5_9BACT</name>
<evidence type="ECO:0000256" key="1">
    <source>
        <dbReference type="SAM" id="MobiDB-lite"/>
    </source>
</evidence>
<accession>A0A017T2Z5</accession>
<protein>
    <submittedName>
        <fullName evidence="3">Uncharacterized protein</fullName>
    </submittedName>
</protein>
<feature type="transmembrane region" description="Helical" evidence="2">
    <location>
        <begin position="18"/>
        <end position="40"/>
    </location>
</feature>
<dbReference type="AlphaFoldDB" id="A0A017T2Z5"/>
<dbReference type="RefSeq" id="WP_044246874.1">
    <property type="nucleotide sequence ID" value="NZ_ASRX01000053.1"/>
</dbReference>
<keyword evidence="2" id="KW-1133">Transmembrane helix</keyword>
<sequence>MARLIGILNEGSLLKRTLVHVGTFALGSMTFVALTSFLLVTITRAVLPSDAESSAVPDEAAAAEELPLADKPSLQNKPLRTRRQRNAAAAAPAAPAAPAGDAE</sequence>
<dbReference type="Proteomes" id="UP000019678">
    <property type="component" value="Unassembled WGS sequence"/>
</dbReference>
<keyword evidence="4" id="KW-1185">Reference proteome</keyword>
<organism evidence="3 4">
    <name type="scientific">Chondromyces apiculatus DSM 436</name>
    <dbReference type="NCBI Taxonomy" id="1192034"/>
    <lineage>
        <taxon>Bacteria</taxon>
        <taxon>Pseudomonadati</taxon>
        <taxon>Myxococcota</taxon>
        <taxon>Polyangia</taxon>
        <taxon>Polyangiales</taxon>
        <taxon>Polyangiaceae</taxon>
        <taxon>Chondromyces</taxon>
    </lineage>
</organism>
<feature type="compositionally biased region" description="Low complexity" evidence="1">
    <location>
        <begin position="50"/>
        <end position="70"/>
    </location>
</feature>
<evidence type="ECO:0000313" key="3">
    <source>
        <dbReference type="EMBL" id="EYF02926.1"/>
    </source>
</evidence>
<proteinExistence type="predicted"/>
<comment type="caution">
    <text evidence="3">The sequence shown here is derived from an EMBL/GenBank/DDBJ whole genome shotgun (WGS) entry which is preliminary data.</text>
</comment>
<reference evidence="3 4" key="1">
    <citation type="submission" date="2013-05" db="EMBL/GenBank/DDBJ databases">
        <title>Genome assembly of Chondromyces apiculatus DSM 436.</title>
        <authorList>
            <person name="Sharma G."/>
            <person name="Khatri I."/>
            <person name="Kaur C."/>
            <person name="Mayilraj S."/>
            <person name="Subramanian S."/>
        </authorList>
    </citation>
    <scope>NUCLEOTIDE SEQUENCE [LARGE SCALE GENOMIC DNA]</scope>
    <source>
        <strain evidence="3 4">DSM 436</strain>
    </source>
</reference>
<keyword evidence="2" id="KW-0812">Transmembrane</keyword>
<dbReference type="OrthoDB" id="5526192at2"/>
<gene>
    <name evidence="3" type="ORF">CAP_6349</name>
</gene>
<evidence type="ECO:0000313" key="4">
    <source>
        <dbReference type="Proteomes" id="UP000019678"/>
    </source>
</evidence>
<keyword evidence="2" id="KW-0472">Membrane</keyword>
<feature type="region of interest" description="Disordered" evidence="1">
    <location>
        <begin position="50"/>
        <end position="103"/>
    </location>
</feature>
<dbReference type="STRING" id="1192034.CAP_6349"/>
<evidence type="ECO:0000256" key="2">
    <source>
        <dbReference type="SAM" id="Phobius"/>
    </source>
</evidence>
<dbReference type="EMBL" id="ASRX01000053">
    <property type="protein sequence ID" value="EYF02926.1"/>
    <property type="molecule type" value="Genomic_DNA"/>
</dbReference>